<feature type="binding site" evidence="5 9">
    <location>
        <position position="260"/>
    </location>
    <ligand>
        <name>substrate</name>
    </ligand>
</feature>
<dbReference type="GO" id="GO:0051287">
    <property type="term" value="F:NAD binding"/>
    <property type="evidence" value="ECO:0007669"/>
    <property type="project" value="InterPro"/>
</dbReference>
<dbReference type="InterPro" id="IPR022695">
    <property type="entry name" value="Histidinol_DH_monofunct"/>
</dbReference>
<dbReference type="InterPro" id="IPR016161">
    <property type="entry name" value="Ald_DH/histidinol_DH"/>
</dbReference>
<dbReference type="UniPathway" id="UPA00031">
    <property type="reaction ID" value="UER00014"/>
</dbReference>
<evidence type="ECO:0000256" key="7">
    <source>
        <dbReference type="PIRSR" id="PIRSR000099-1"/>
    </source>
</evidence>
<keyword evidence="5" id="KW-0028">Amino-acid biosynthesis</keyword>
<dbReference type="NCBIfam" id="TIGR00069">
    <property type="entry name" value="hisD"/>
    <property type="match status" value="1"/>
</dbReference>
<dbReference type="KEGG" id="hoh:Hoch_4273"/>
<dbReference type="GO" id="GO:0008270">
    <property type="term" value="F:zinc ion binding"/>
    <property type="evidence" value="ECO:0007669"/>
    <property type="project" value="UniProtKB-UniRule"/>
</dbReference>
<feature type="binding site" evidence="5 8">
    <location>
        <position position="192"/>
    </location>
    <ligand>
        <name>NAD(+)</name>
        <dbReference type="ChEBI" id="CHEBI:57540"/>
    </ligand>
</feature>
<dbReference type="PANTHER" id="PTHR21256:SF2">
    <property type="entry name" value="HISTIDINE BIOSYNTHESIS TRIFUNCTIONAL PROTEIN"/>
    <property type="match status" value="1"/>
</dbReference>
<dbReference type="Proteomes" id="UP000001880">
    <property type="component" value="Chromosome"/>
</dbReference>
<dbReference type="GO" id="GO:0000105">
    <property type="term" value="P:L-histidine biosynthetic process"/>
    <property type="evidence" value="ECO:0007669"/>
    <property type="project" value="UniProtKB-UniRule"/>
</dbReference>
<dbReference type="GO" id="GO:0004399">
    <property type="term" value="F:histidinol dehydrogenase activity"/>
    <property type="evidence" value="ECO:0007669"/>
    <property type="project" value="UniProtKB-UniRule"/>
</dbReference>
<evidence type="ECO:0000256" key="9">
    <source>
        <dbReference type="PIRSR" id="PIRSR000099-3"/>
    </source>
</evidence>
<evidence type="ECO:0000256" key="4">
    <source>
        <dbReference type="ARBA" id="ARBA00023002"/>
    </source>
</evidence>
<keyword evidence="2 5" id="KW-0479">Metal-binding</keyword>
<feature type="binding site" evidence="5 9">
    <location>
        <position position="329"/>
    </location>
    <ligand>
        <name>substrate</name>
    </ligand>
</feature>
<feature type="binding site" evidence="5 10">
    <location>
        <position position="260"/>
    </location>
    <ligand>
        <name>Zn(2+)</name>
        <dbReference type="ChEBI" id="CHEBI:29105"/>
    </ligand>
</feature>
<dbReference type="OrthoDB" id="9805269at2"/>
<feature type="binding site" evidence="5 10">
    <location>
        <position position="362"/>
    </location>
    <ligand>
        <name>Zn(2+)</name>
        <dbReference type="ChEBI" id="CHEBI:29105"/>
    </ligand>
</feature>
<gene>
    <name evidence="5" type="primary">hisD</name>
    <name evidence="12" type="ordered locus">Hoch_4273</name>
</gene>
<comment type="catalytic activity">
    <reaction evidence="5">
        <text>L-histidinol + 2 NAD(+) + H2O = L-histidine + 2 NADH + 3 H(+)</text>
        <dbReference type="Rhea" id="RHEA:20641"/>
        <dbReference type="ChEBI" id="CHEBI:15377"/>
        <dbReference type="ChEBI" id="CHEBI:15378"/>
        <dbReference type="ChEBI" id="CHEBI:57540"/>
        <dbReference type="ChEBI" id="CHEBI:57595"/>
        <dbReference type="ChEBI" id="CHEBI:57699"/>
        <dbReference type="ChEBI" id="CHEBI:57945"/>
        <dbReference type="EC" id="1.1.1.23"/>
    </reaction>
</comment>
<evidence type="ECO:0000256" key="5">
    <source>
        <dbReference type="HAMAP-Rule" id="MF_01024"/>
    </source>
</evidence>
<evidence type="ECO:0000256" key="3">
    <source>
        <dbReference type="ARBA" id="ARBA00022833"/>
    </source>
</evidence>
<proteinExistence type="inferred from homology"/>
<dbReference type="eggNOG" id="COG0141">
    <property type="taxonomic scope" value="Bacteria"/>
</dbReference>
<dbReference type="EMBL" id="CP001804">
    <property type="protein sequence ID" value="ACY16770.1"/>
    <property type="molecule type" value="Genomic_DNA"/>
</dbReference>
<feature type="binding site" evidence="5 10">
    <location>
        <position position="263"/>
    </location>
    <ligand>
        <name>Zn(2+)</name>
        <dbReference type="ChEBI" id="CHEBI:29105"/>
    </ligand>
</feature>
<dbReference type="Gene3D" id="1.20.5.1300">
    <property type="match status" value="1"/>
</dbReference>
<keyword evidence="3 5" id="KW-0862">Zinc</keyword>
<name>D0LM64_HALO1</name>
<dbReference type="RefSeq" id="WP_012829368.1">
    <property type="nucleotide sequence ID" value="NC_013440.1"/>
</dbReference>
<dbReference type="EC" id="1.1.1.23" evidence="5"/>
<protein>
    <recommendedName>
        <fullName evidence="5">Histidinol dehydrogenase</fullName>
        <shortName evidence="5">HDH</shortName>
        <ecNumber evidence="5">1.1.1.23</ecNumber>
    </recommendedName>
</protein>
<feature type="binding site" evidence="5 9">
    <location>
        <position position="263"/>
    </location>
    <ligand>
        <name>substrate</name>
    </ligand>
</feature>
<dbReference type="AlphaFoldDB" id="D0LM64"/>
<feature type="binding site" evidence="5 8">
    <location>
        <position position="215"/>
    </location>
    <ligand>
        <name>NAD(+)</name>
        <dbReference type="ChEBI" id="CHEBI:57540"/>
    </ligand>
</feature>
<dbReference type="HAMAP" id="MF_01024">
    <property type="entry name" value="HisD"/>
    <property type="match status" value="1"/>
</dbReference>
<evidence type="ECO:0000256" key="10">
    <source>
        <dbReference type="PIRSR" id="PIRSR000099-4"/>
    </source>
</evidence>
<feature type="binding site" evidence="5 8">
    <location>
        <position position="135"/>
    </location>
    <ligand>
        <name>NAD(+)</name>
        <dbReference type="ChEBI" id="CHEBI:57540"/>
    </ligand>
</feature>
<reference evidence="12 13" key="1">
    <citation type="journal article" date="2010" name="Stand. Genomic Sci.">
        <title>Complete genome sequence of Haliangium ochraceum type strain (SMP-2).</title>
        <authorList>
            <consortium name="US DOE Joint Genome Institute (JGI-PGF)"/>
            <person name="Ivanova N."/>
            <person name="Daum C."/>
            <person name="Lang E."/>
            <person name="Abt B."/>
            <person name="Kopitz M."/>
            <person name="Saunders E."/>
            <person name="Lapidus A."/>
            <person name="Lucas S."/>
            <person name="Glavina Del Rio T."/>
            <person name="Nolan M."/>
            <person name="Tice H."/>
            <person name="Copeland A."/>
            <person name="Cheng J.F."/>
            <person name="Chen F."/>
            <person name="Bruce D."/>
            <person name="Goodwin L."/>
            <person name="Pitluck S."/>
            <person name="Mavromatis K."/>
            <person name="Pati A."/>
            <person name="Mikhailova N."/>
            <person name="Chen A."/>
            <person name="Palaniappan K."/>
            <person name="Land M."/>
            <person name="Hauser L."/>
            <person name="Chang Y.J."/>
            <person name="Jeffries C.D."/>
            <person name="Detter J.C."/>
            <person name="Brettin T."/>
            <person name="Rohde M."/>
            <person name="Goker M."/>
            <person name="Bristow J."/>
            <person name="Markowitz V."/>
            <person name="Eisen J.A."/>
            <person name="Hugenholtz P."/>
            <person name="Kyrpides N.C."/>
            <person name="Klenk H.P."/>
        </authorList>
    </citation>
    <scope>NUCLEOTIDE SEQUENCE [LARGE SCALE GENOMIC DNA]</scope>
    <source>
        <strain evidence="13">DSM 14365 / CIP 107738 / JCM 11303 / AJ 13395 / SMP-2</strain>
    </source>
</reference>
<feature type="binding site" evidence="5 9">
    <location>
        <position position="421"/>
    </location>
    <ligand>
        <name>substrate</name>
    </ligand>
</feature>
<comment type="cofactor">
    <cofactor evidence="5 10">
        <name>Zn(2+)</name>
        <dbReference type="ChEBI" id="CHEBI:29105"/>
    </cofactor>
    <text evidence="5 10">Binds 1 zinc ion per subunit.</text>
</comment>
<feature type="active site" description="Proton acceptor" evidence="5 7">
    <location>
        <position position="328"/>
    </location>
</feature>
<dbReference type="HOGENOM" id="CLU_006732_3_3_7"/>
<dbReference type="PANTHER" id="PTHR21256">
    <property type="entry name" value="HISTIDINOL DEHYDROGENASE HDH"/>
    <property type="match status" value="1"/>
</dbReference>
<comment type="function">
    <text evidence="5">Catalyzes the sequential NAD-dependent oxidations of L-histidinol to L-histidinaldehyde and then to L-histidine.</text>
</comment>
<evidence type="ECO:0000256" key="2">
    <source>
        <dbReference type="ARBA" id="ARBA00022723"/>
    </source>
</evidence>
<organism evidence="12 13">
    <name type="scientific">Haliangium ochraceum (strain DSM 14365 / JCM 11303 / SMP-2)</name>
    <dbReference type="NCBI Taxonomy" id="502025"/>
    <lineage>
        <taxon>Bacteria</taxon>
        <taxon>Pseudomonadati</taxon>
        <taxon>Myxococcota</taxon>
        <taxon>Polyangia</taxon>
        <taxon>Haliangiales</taxon>
        <taxon>Kofleriaceae</taxon>
        <taxon>Haliangium</taxon>
    </lineage>
</organism>
<keyword evidence="5" id="KW-0368">Histidine biosynthesis</keyword>
<keyword evidence="13" id="KW-1185">Reference proteome</keyword>
<feature type="binding site" evidence="5 9">
    <location>
        <position position="238"/>
    </location>
    <ligand>
        <name>substrate</name>
    </ligand>
</feature>
<evidence type="ECO:0000313" key="12">
    <source>
        <dbReference type="EMBL" id="ACY16770.1"/>
    </source>
</evidence>
<keyword evidence="5 8" id="KW-0520">NAD</keyword>
<sequence length="438" mass="46037">MILKRIPLDAGGDSRELRALLERSTSFASEVERAVADILAEVRARGDEAVRAFTEKFDGRSPRAGSSYEIPPGDWRRAKGELAPEVLAALEQAAERVRAFHARQAEVDRAADFSLDGGGMRLDLRIDPLSRVGIYVPGGTARYPSSVLMTAIPARIAGVDEIIMVTPGASKETLAAAALAGVDRVFEIGGAQAVAALAYGTESVPRVDKIVGPGNQWVAAAKRQVFGVVDIDSVAGPSEVLILADDSANPRWVAADLLAQAEHDPLAHPVLATTSPALADAVDEELARQLADLPRADIARTALANQGAAVLVPDQGAAVAFANRYAPEHLELHLREPRAVLGQLRTAGAIFVGALAAEAAGDYMAGPNHVLPTGGAARYASPLGVYDFRKHTSIIEYQAEAVLAQADAIAALAAVEGLDAHGRSMTLRRDALRAADDD</sequence>
<evidence type="ECO:0000256" key="6">
    <source>
        <dbReference type="PIRNR" id="PIRNR000099"/>
    </source>
</evidence>
<dbReference type="InterPro" id="IPR001692">
    <property type="entry name" value="Histidinol_DH_CS"/>
</dbReference>
<comment type="pathway">
    <text evidence="5">Amino-acid biosynthesis; L-histidine biosynthesis; L-histidine from 5-phospho-alpha-D-ribose 1-diphosphate: step 9/9.</text>
</comment>
<evidence type="ECO:0000256" key="8">
    <source>
        <dbReference type="PIRSR" id="PIRSR000099-2"/>
    </source>
</evidence>
<feature type="binding site" evidence="5 9">
    <location>
        <position position="362"/>
    </location>
    <ligand>
        <name>substrate</name>
    </ligand>
</feature>
<dbReference type="Pfam" id="PF00815">
    <property type="entry name" value="Histidinol_dh"/>
    <property type="match status" value="1"/>
</dbReference>
<dbReference type="FunFam" id="3.40.50.1980:FF:000001">
    <property type="entry name" value="Histidinol dehydrogenase"/>
    <property type="match status" value="1"/>
</dbReference>
<dbReference type="PRINTS" id="PR00083">
    <property type="entry name" value="HOLDHDRGNASE"/>
</dbReference>
<evidence type="ECO:0000256" key="11">
    <source>
        <dbReference type="RuleBase" id="RU004175"/>
    </source>
</evidence>
<dbReference type="PIRSF" id="PIRSF000099">
    <property type="entry name" value="Histidinol_dh"/>
    <property type="match status" value="1"/>
</dbReference>
<dbReference type="InterPro" id="IPR012131">
    <property type="entry name" value="Hstdl_DH"/>
</dbReference>
<comment type="similarity">
    <text evidence="1 5 6 11">Belongs to the histidinol dehydrogenase family.</text>
</comment>
<feature type="active site" description="Proton acceptor" evidence="5 7">
    <location>
        <position position="329"/>
    </location>
</feature>
<feature type="binding site" evidence="5 9">
    <location>
        <position position="416"/>
    </location>
    <ligand>
        <name>substrate</name>
    </ligand>
</feature>
<accession>D0LM64</accession>
<dbReference type="PROSITE" id="PS00611">
    <property type="entry name" value="HISOL_DEHYDROGENASE"/>
    <property type="match status" value="1"/>
</dbReference>
<dbReference type="GO" id="GO:0005829">
    <property type="term" value="C:cytosol"/>
    <property type="evidence" value="ECO:0007669"/>
    <property type="project" value="TreeGrafter"/>
</dbReference>
<feature type="binding site" evidence="5 10">
    <location>
        <position position="421"/>
    </location>
    <ligand>
        <name>Zn(2+)</name>
        <dbReference type="ChEBI" id="CHEBI:29105"/>
    </ligand>
</feature>
<dbReference type="SUPFAM" id="SSF53720">
    <property type="entry name" value="ALDH-like"/>
    <property type="match status" value="1"/>
</dbReference>
<dbReference type="STRING" id="502025.Hoch_4273"/>
<evidence type="ECO:0000256" key="1">
    <source>
        <dbReference type="ARBA" id="ARBA00010178"/>
    </source>
</evidence>
<dbReference type="CDD" id="cd06572">
    <property type="entry name" value="Histidinol_dh"/>
    <property type="match status" value="1"/>
</dbReference>
<evidence type="ECO:0000313" key="13">
    <source>
        <dbReference type="Proteomes" id="UP000001880"/>
    </source>
</evidence>
<dbReference type="Gene3D" id="3.40.50.1980">
    <property type="entry name" value="Nitrogenase molybdenum iron protein domain"/>
    <property type="match status" value="2"/>
</dbReference>
<keyword evidence="4 5" id="KW-0560">Oxidoreductase</keyword>